<accession>W4LB66</accession>
<keyword evidence="1" id="KW-0472">Membrane</keyword>
<dbReference type="Gene3D" id="2.60.40.2230">
    <property type="entry name" value="Uncharacterised protein YcnI-like PF07987, DUF1775"/>
    <property type="match status" value="1"/>
</dbReference>
<dbReference type="InterPro" id="IPR012533">
    <property type="entry name" value="YcnI-copper_dom"/>
</dbReference>
<dbReference type="HOGENOM" id="CLU_1388039_0_0_7"/>
<proteinExistence type="predicted"/>
<keyword evidence="4" id="KW-1185">Reference proteome</keyword>
<feature type="domain" description="YncI copper-binding" evidence="2">
    <location>
        <begin position="20"/>
        <end position="134"/>
    </location>
</feature>
<name>W4LB66_ENTF1</name>
<dbReference type="Proteomes" id="UP000019141">
    <property type="component" value="Unassembled WGS sequence"/>
</dbReference>
<evidence type="ECO:0000313" key="4">
    <source>
        <dbReference type="Proteomes" id="UP000019141"/>
    </source>
</evidence>
<evidence type="ECO:0000259" key="2">
    <source>
        <dbReference type="Pfam" id="PF07987"/>
    </source>
</evidence>
<dbReference type="AlphaFoldDB" id="W4LB66"/>
<keyword evidence="1" id="KW-0812">Transmembrane</keyword>
<dbReference type="EMBL" id="AZHW01000940">
    <property type="protein sequence ID" value="ETW95237.1"/>
    <property type="molecule type" value="Genomic_DNA"/>
</dbReference>
<dbReference type="InterPro" id="IPR038507">
    <property type="entry name" value="YcnI-like_sf"/>
</dbReference>
<sequence>MARWIVYGLLLGWAAMAWGHVDVVPRQSIAKRWETYTLRVPTETAAATVKLQVTVPAAFEIEMVEHRQDWTIDTVRDERGFVREMTWRGGRIPTQTFDELKFMARNPAEPELYRWEMIQSYESGESAKWTSQTQILAPEKMGSQQAGEAWRAAQVATTLSLMAMGVAITLMVVTLIGIMQRRPVRRLDRAPKQVAD</sequence>
<dbReference type="Pfam" id="PF07987">
    <property type="entry name" value="DUF1775"/>
    <property type="match status" value="1"/>
</dbReference>
<protein>
    <recommendedName>
        <fullName evidence="2">YncI copper-binding domain-containing protein</fullName>
    </recommendedName>
</protein>
<reference evidence="3 4" key="1">
    <citation type="journal article" date="2014" name="Nature">
        <title>An environmental bacterial taxon with a large and distinct metabolic repertoire.</title>
        <authorList>
            <person name="Wilson M.C."/>
            <person name="Mori T."/>
            <person name="Ruckert C."/>
            <person name="Uria A.R."/>
            <person name="Helf M.J."/>
            <person name="Takada K."/>
            <person name="Gernert C."/>
            <person name="Steffens U.A."/>
            <person name="Heycke N."/>
            <person name="Schmitt S."/>
            <person name="Rinke C."/>
            <person name="Helfrich E.J."/>
            <person name="Brachmann A.O."/>
            <person name="Gurgui C."/>
            <person name="Wakimoto T."/>
            <person name="Kracht M."/>
            <person name="Crusemann M."/>
            <person name="Hentschel U."/>
            <person name="Abe I."/>
            <person name="Matsunaga S."/>
            <person name="Kalinowski J."/>
            <person name="Takeyama H."/>
            <person name="Piel J."/>
        </authorList>
    </citation>
    <scope>NUCLEOTIDE SEQUENCE [LARGE SCALE GENOMIC DNA]</scope>
    <source>
        <strain evidence="4">TSY1</strain>
    </source>
</reference>
<keyword evidence="1" id="KW-1133">Transmembrane helix</keyword>
<gene>
    <name evidence="3" type="ORF">ETSY1_31425</name>
</gene>
<feature type="transmembrane region" description="Helical" evidence="1">
    <location>
        <begin position="159"/>
        <end position="179"/>
    </location>
</feature>
<organism evidence="3 4">
    <name type="scientific">Entotheonella factor</name>
    <dbReference type="NCBI Taxonomy" id="1429438"/>
    <lineage>
        <taxon>Bacteria</taxon>
        <taxon>Pseudomonadati</taxon>
        <taxon>Nitrospinota/Tectimicrobiota group</taxon>
        <taxon>Candidatus Tectimicrobiota</taxon>
        <taxon>Candidatus Entotheonellia</taxon>
        <taxon>Candidatus Entotheonellales</taxon>
        <taxon>Candidatus Entotheonellaceae</taxon>
        <taxon>Candidatus Entotheonella</taxon>
    </lineage>
</organism>
<evidence type="ECO:0000256" key="1">
    <source>
        <dbReference type="SAM" id="Phobius"/>
    </source>
</evidence>
<evidence type="ECO:0000313" key="3">
    <source>
        <dbReference type="EMBL" id="ETW95237.1"/>
    </source>
</evidence>
<comment type="caution">
    <text evidence="3">The sequence shown here is derived from an EMBL/GenBank/DDBJ whole genome shotgun (WGS) entry which is preliminary data.</text>
</comment>